<evidence type="ECO:0000313" key="2">
    <source>
        <dbReference type="Proteomes" id="UP000247807"/>
    </source>
</evidence>
<sequence length="75" mass="8229">MDRETLLRLATPASIFALALSIGTLPMTVSAYDQTIKISGSVEIEGDDSRFHAPININCVSGCISREKPSPYRFR</sequence>
<proteinExistence type="predicted"/>
<protein>
    <submittedName>
        <fullName evidence="1">Uncharacterized protein</fullName>
    </submittedName>
</protein>
<dbReference type="EMBL" id="QJUE01000005">
    <property type="protein sequence ID" value="PYE01083.1"/>
    <property type="molecule type" value="Genomic_DNA"/>
</dbReference>
<dbReference type="RefSeq" id="WP_158466912.1">
    <property type="nucleotide sequence ID" value="NZ_QJUE01000005.1"/>
</dbReference>
<dbReference type="AlphaFoldDB" id="A0A318R0N3"/>
<name>A0A318R0N3_PROMR</name>
<comment type="caution">
    <text evidence="1">The sequence shown here is derived from an EMBL/GenBank/DDBJ whole genome shotgun (WGS) entry which is preliminary data.</text>
</comment>
<evidence type="ECO:0000313" key="1">
    <source>
        <dbReference type="EMBL" id="PYE01083.1"/>
    </source>
</evidence>
<accession>A0A318R0N3</accession>
<dbReference type="Proteomes" id="UP000247807">
    <property type="component" value="Unassembled WGS sequence"/>
</dbReference>
<organism evidence="1 2">
    <name type="scientific">Prochlorococcus marinus XMU1408</name>
    <dbReference type="NCBI Taxonomy" id="2213228"/>
    <lineage>
        <taxon>Bacteria</taxon>
        <taxon>Bacillati</taxon>
        <taxon>Cyanobacteriota</taxon>
        <taxon>Cyanophyceae</taxon>
        <taxon>Synechococcales</taxon>
        <taxon>Prochlorococcaceae</taxon>
        <taxon>Prochlorococcus</taxon>
    </lineage>
</organism>
<gene>
    <name evidence="1" type="ORF">DNJ73_06520</name>
</gene>
<reference evidence="1 2" key="1">
    <citation type="journal article" date="2018" name="Appl. Environ. Microbiol.">
        <title>Genome rearrangement shapes Prochlorococcus ecological adaptation.</title>
        <authorList>
            <person name="Yan W."/>
            <person name="Wei S."/>
            <person name="Wang Q."/>
            <person name="Xiao X."/>
            <person name="Zeng Q."/>
            <person name="Jiao N."/>
            <person name="Zhang R."/>
        </authorList>
    </citation>
    <scope>NUCLEOTIDE SEQUENCE [LARGE SCALE GENOMIC DNA]</scope>
    <source>
        <strain evidence="1 2">XMU1408</strain>
    </source>
</reference>